<comment type="pathway">
    <text evidence="6">Cofactor biosynthesis; molybdopterin biosynthesis.</text>
</comment>
<proteinExistence type="inferred from homology"/>
<comment type="function">
    <text evidence="5">Acts as a sulfur carrier required for molybdopterin biosynthesis. Component of the molybdopterin synthase complex that catalyzes the conversion of precursor Z into molybdopterin by mediating the incorporation of 2 sulfur atoms into precursor Z to generate a dithiolene group. In the complex, serves as sulfur donor by being thiocarboxylated (-COSH) at its C-terminus by MOCS3. After interaction with MOCS2B, the sulfur is then transferred to precursor Z to form molybdopterin.</text>
</comment>
<comment type="subcellular location">
    <subcellularLocation>
        <location evidence="6">Cytoplasm</location>
    </subcellularLocation>
</comment>
<protein>
    <recommendedName>
        <fullName evidence="5 6">Multifunctional fusion protein</fullName>
    </recommendedName>
    <domain>
        <recommendedName>
            <fullName evidence="5">Molybdopterin synthase sulfur carrier subunit</fullName>
        </recommendedName>
        <alternativeName>
            <fullName evidence="5">Molybdenum cofactor synthesis protein 2 small subunit</fullName>
        </alternativeName>
        <alternativeName>
            <fullName evidence="5">Molybdenum cofactor synthesis protein 2A</fullName>
        </alternativeName>
        <alternativeName>
            <fullName evidence="5">Sulfur carrier protein MOCS2A</fullName>
            <shortName evidence="5">MOCS2A</shortName>
        </alternativeName>
    </domain>
    <domain>
        <recommendedName>
            <fullName evidence="6">Molybdopterin synthase catalytic subunit</fullName>
            <ecNumber evidence="6">2.8.1.12</ecNumber>
        </recommendedName>
        <alternativeName>
            <fullName evidence="6">Molybdenum cofactor synthesis protein 2 large subunit</fullName>
        </alternativeName>
        <alternativeName>
            <fullName evidence="6">Molybdenum cofactor synthesis protein 2B</fullName>
            <shortName evidence="6">MOCS2B</shortName>
        </alternativeName>
    </domain>
</protein>
<comment type="similarity">
    <text evidence="5">Belongs to the MoaD family. MOCS2A subfamily.</text>
</comment>
<feature type="modified residue" description="Glycyl adenylate; alternate" evidence="5">
    <location>
        <position position="89"/>
    </location>
</feature>
<dbReference type="SUPFAM" id="SSF54285">
    <property type="entry name" value="MoaD/ThiS"/>
    <property type="match status" value="1"/>
</dbReference>
<comment type="catalytic activity">
    <reaction evidence="6">
        <text>2 [molybdopterin-synthase sulfur-carrier protein]-C-terminal-Gly-aminoethanethioate + cyclic pyranopterin phosphate + H2O = molybdopterin + 2 [molybdopterin-synthase sulfur-carrier protein]-C-terminal Gly-Gly + 2 H(+)</text>
        <dbReference type="Rhea" id="RHEA:26333"/>
        <dbReference type="Rhea" id="RHEA-COMP:12202"/>
        <dbReference type="Rhea" id="RHEA-COMP:19907"/>
        <dbReference type="ChEBI" id="CHEBI:15377"/>
        <dbReference type="ChEBI" id="CHEBI:15378"/>
        <dbReference type="ChEBI" id="CHEBI:58698"/>
        <dbReference type="ChEBI" id="CHEBI:59648"/>
        <dbReference type="ChEBI" id="CHEBI:90778"/>
        <dbReference type="ChEBI" id="CHEBI:232372"/>
        <dbReference type="EC" id="2.8.1.12"/>
    </reaction>
</comment>
<feature type="binding site" evidence="6">
    <location>
        <begin position="226"/>
        <end position="228"/>
    </location>
    <ligand>
        <name>substrate</name>
    </ligand>
</feature>
<dbReference type="Proteomes" id="UP000655588">
    <property type="component" value="Unassembled WGS sequence"/>
</dbReference>
<dbReference type="SUPFAM" id="SSF54690">
    <property type="entry name" value="Molybdopterin synthase subunit MoaE"/>
    <property type="match status" value="1"/>
</dbReference>
<dbReference type="Pfam" id="PF02391">
    <property type="entry name" value="MoaE"/>
    <property type="match status" value="1"/>
</dbReference>
<keyword evidence="3 6" id="KW-0808">Transferase</keyword>
<reference evidence="7" key="1">
    <citation type="submission" date="2019-11" db="EMBL/GenBank/DDBJ databases">
        <title>The nuclear and mitochondrial genomes of Frieseomelitta varia - a highly eusocial stingless bee (Meliponini) with a permanently sterile worker caste.</title>
        <authorList>
            <person name="Freitas F.C.P."/>
            <person name="Lourenco A.P."/>
            <person name="Nunes F.M.F."/>
            <person name="Paschoal A.R."/>
            <person name="Abreu F.C.P."/>
            <person name="Barbin F.O."/>
            <person name="Bataglia L."/>
            <person name="Cardoso-Junior C.A.M."/>
            <person name="Cervoni M.S."/>
            <person name="Silva S.R."/>
            <person name="Dalarmi F."/>
            <person name="Del Lama M.A."/>
            <person name="Depintor T.S."/>
            <person name="Ferreira K.M."/>
            <person name="Goria P.S."/>
            <person name="Jaskot M.C."/>
            <person name="Lago D.C."/>
            <person name="Luna-Lucena D."/>
            <person name="Moda L.M."/>
            <person name="Nascimento L."/>
            <person name="Pedrino M."/>
            <person name="Rabico F.O."/>
            <person name="Sanches F.C."/>
            <person name="Santos D.E."/>
            <person name="Santos C.G."/>
            <person name="Vieira J."/>
            <person name="Lopes T.F."/>
            <person name="Barchuk A.R."/>
            <person name="Hartfelder K."/>
            <person name="Simoes Z.L.P."/>
            <person name="Bitondi M.M.G."/>
            <person name="Pinheiro D.G."/>
        </authorList>
    </citation>
    <scope>NUCLEOTIDE SEQUENCE</scope>
    <source>
        <strain evidence="7">USP_RPSP 00005682</strain>
        <tissue evidence="7">Whole individual</tissue>
    </source>
</reference>
<comment type="miscellaneous">
    <text evidence="5">This protein is produced by a bicistronic gene which also produces the large subunit (MOCS2B).</text>
</comment>
<comment type="caution">
    <text evidence="7">The sequence shown here is derived from an EMBL/GenBank/DDBJ whole genome shotgun (WGS) entry which is preliminary data.</text>
</comment>
<dbReference type="PANTHER" id="PTHR23404">
    <property type="entry name" value="MOLYBDOPTERIN SYNTHASE RELATED"/>
    <property type="match status" value="1"/>
</dbReference>
<dbReference type="Gene3D" id="3.10.20.30">
    <property type="match status" value="1"/>
</dbReference>
<keyword evidence="2 5" id="KW-0597">Phosphoprotein</keyword>
<keyword evidence="1 6" id="KW-0963">Cytoplasm</keyword>
<dbReference type="FunFam" id="3.90.1170.40:FF:000002">
    <property type="entry name" value="Molybdopterin synthase catalytic subunit"/>
    <property type="match status" value="1"/>
</dbReference>
<accession>A0A833RXB8</accession>
<dbReference type="UniPathway" id="UPA00344"/>
<comment type="miscellaneous">
    <text evidence="6">This protein is produced by a bicistronic gene which also produces the large subunit (MOCS2A).</text>
</comment>
<evidence type="ECO:0000256" key="4">
    <source>
        <dbReference type="ARBA" id="ARBA00023150"/>
    </source>
</evidence>
<evidence type="ECO:0000256" key="2">
    <source>
        <dbReference type="ARBA" id="ARBA00022553"/>
    </source>
</evidence>
<dbReference type="InterPro" id="IPR003448">
    <property type="entry name" value="Mopterin_biosynth_MoaE"/>
</dbReference>
<dbReference type="GO" id="GO:1990140">
    <property type="term" value="C:molybdopterin synthase complex"/>
    <property type="evidence" value="ECO:0007669"/>
    <property type="project" value="UniProtKB-UniRule"/>
</dbReference>
<dbReference type="GO" id="GO:0000166">
    <property type="term" value="F:nucleotide binding"/>
    <property type="evidence" value="ECO:0007669"/>
    <property type="project" value="UniProtKB-KW"/>
</dbReference>
<dbReference type="Pfam" id="PF02597">
    <property type="entry name" value="ThiS"/>
    <property type="match status" value="1"/>
</dbReference>
<dbReference type="GO" id="GO:0006777">
    <property type="term" value="P:Mo-molybdopterin cofactor biosynthetic process"/>
    <property type="evidence" value="ECO:0007669"/>
    <property type="project" value="UniProtKB-UniRule"/>
</dbReference>
<dbReference type="EMBL" id="WNWW01000898">
    <property type="protein sequence ID" value="KAF3421010.1"/>
    <property type="molecule type" value="Genomic_DNA"/>
</dbReference>
<evidence type="ECO:0000313" key="8">
    <source>
        <dbReference type="Proteomes" id="UP000655588"/>
    </source>
</evidence>
<feature type="binding site" evidence="6">
    <location>
        <begin position="203"/>
        <end position="204"/>
    </location>
    <ligand>
        <name>substrate</name>
    </ligand>
</feature>
<evidence type="ECO:0000313" key="7">
    <source>
        <dbReference type="EMBL" id="KAF3421010.1"/>
    </source>
</evidence>
<dbReference type="CDD" id="cd00754">
    <property type="entry name" value="Ubl_MoaD"/>
    <property type="match status" value="1"/>
</dbReference>
<dbReference type="InterPro" id="IPR028888">
    <property type="entry name" value="MOCS2B_euk"/>
</dbReference>
<gene>
    <name evidence="6" type="primary">Mocs2</name>
    <name evidence="7" type="ORF">E2986_03388</name>
</gene>
<organism evidence="7 8">
    <name type="scientific">Frieseomelitta varia</name>
    <dbReference type="NCBI Taxonomy" id="561572"/>
    <lineage>
        <taxon>Eukaryota</taxon>
        <taxon>Metazoa</taxon>
        <taxon>Ecdysozoa</taxon>
        <taxon>Arthropoda</taxon>
        <taxon>Hexapoda</taxon>
        <taxon>Insecta</taxon>
        <taxon>Pterygota</taxon>
        <taxon>Neoptera</taxon>
        <taxon>Endopterygota</taxon>
        <taxon>Hymenoptera</taxon>
        <taxon>Apocrita</taxon>
        <taxon>Aculeata</taxon>
        <taxon>Apoidea</taxon>
        <taxon>Anthophila</taxon>
        <taxon>Apidae</taxon>
        <taxon>Frieseomelitta</taxon>
    </lineage>
</organism>
<keyword evidence="5" id="KW-0547">Nucleotide-binding</keyword>
<dbReference type="CDD" id="cd00756">
    <property type="entry name" value="MoaE"/>
    <property type="match status" value="1"/>
</dbReference>
<comment type="function">
    <text evidence="6">Catalytic subunit of the molybdopterin synthase complex, a complex that catalyzes the conversion of precursor Z into molybdopterin. Acts by mediating the incorporation of 2 sulfur atoms from thiocarboxylated MOCS2A into precursor Z to generate a dithiolene group.</text>
</comment>
<feature type="modified residue" description="1-thioglycine; alternate" evidence="5">
    <location>
        <position position="89"/>
    </location>
</feature>
<comment type="similarity">
    <text evidence="6">Belongs to the MoaE family. MOCS2B subfamily.</text>
</comment>
<dbReference type="HAMAP" id="MF_03051">
    <property type="entry name" value="MOCS2A"/>
    <property type="match status" value="1"/>
</dbReference>
<dbReference type="InterPro" id="IPR016155">
    <property type="entry name" value="Mopterin_synth/thiamin_S_b"/>
</dbReference>
<evidence type="ECO:0000256" key="5">
    <source>
        <dbReference type="HAMAP-Rule" id="MF_03051"/>
    </source>
</evidence>
<dbReference type="InterPro" id="IPR012675">
    <property type="entry name" value="Beta-grasp_dom_sf"/>
</dbReference>
<evidence type="ECO:0000256" key="1">
    <source>
        <dbReference type="ARBA" id="ARBA00022490"/>
    </source>
</evidence>
<comment type="subunit">
    <text evidence="6">Heterotetramer; composed of 2 small (MOCS2A) and 2 large (MOCS2B) subunits.</text>
</comment>
<feature type="binding site" evidence="6">
    <location>
        <position position="219"/>
    </location>
    <ligand>
        <name>substrate</name>
    </ligand>
</feature>
<dbReference type="InterPro" id="IPR028887">
    <property type="entry name" value="MOCS2A_euk"/>
</dbReference>
<sequence length="471" mass="54648">MGDSVTEIQVKVLFFAKARELTGRKECYITVPQKLSYTDLLVKIINQFNLESIRDILILAVNEEFVPLDRILIFSETDEIAVIPPLSGGLFHFKYEYVRMATAKDIVKLQQEKLNVGHIISLVTAPNCGAISNFIGTTRDNFDNKKVLKLEYEAYEPMALKEMNNICSKIRSQWKVHHIAIYHRLGEVPISEASIVIAISSPHREESLKAVEYAINSLKASVPIWKKEVYDTQESQWKENKECAWSNNIEESENIVNETITDYDDEKTEKEEEESKVIDPNLVQIRATSDELKHRILSFIERKRQQVNIVNVQEFCSHRDQSDENENSCARVDAILIRRKDSKSHVKVHRVLNAWGPQTVDQRTLYKTTTSETTQTNNNYSSVLDERISTTEKILGINRPVPKDVYERLKNIENRILYLEGISPEYKEVWKTEEMNSLKGTFKPVRKRTYSMIELDSKLHELEDKYAKRMK</sequence>
<keyword evidence="4 6" id="KW-0501">Molybdenum cofactor biosynthesis</keyword>
<name>A0A833RXB8_9HYME</name>
<evidence type="ECO:0000256" key="3">
    <source>
        <dbReference type="ARBA" id="ARBA00022679"/>
    </source>
</evidence>
<dbReference type="Gene3D" id="3.90.1170.40">
    <property type="entry name" value="Molybdopterin biosynthesis MoaE subunit"/>
    <property type="match status" value="1"/>
</dbReference>
<dbReference type="GO" id="GO:0030366">
    <property type="term" value="F:molybdopterin synthase activity"/>
    <property type="evidence" value="ECO:0007669"/>
    <property type="project" value="UniProtKB-UniRule"/>
</dbReference>
<keyword evidence="8" id="KW-1185">Reference proteome</keyword>
<dbReference type="AlphaFoldDB" id="A0A833RXB8"/>
<dbReference type="EC" id="2.8.1.12" evidence="6"/>
<dbReference type="HAMAP" id="MF_03052">
    <property type="entry name" value="MOC2B"/>
    <property type="match status" value="1"/>
</dbReference>
<dbReference type="InterPro" id="IPR003749">
    <property type="entry name" value="ThiS/MoaD-like"/>
</dbReference>
<dbReference type="InterPro" id="IPR036563">
    <property type="entry name" value="MoaE_sf"/>
</dbReference>
<comment type="PTM">
    <text evidence="5">C-terminal thiocarboxylation occurs in 2 steps, it is first acyl-adenylated (-COAMP) via the hesA/moeB/thiF part of MOCS3, then thiocarboxylated (-COSH) via the rhodanese domain of MOCS3.</text>
</comment>
<evidence type="ECO:0000256" key="6">
    <source>
        <dbReference type="HAMAP-Rule" id="MF_03052"/>
    </source>
</evidence>